<dbReference type="Pfam" id="PF00931">
    <property type="entry name" value="NB-ARC"/>
    <property type="match status" value="1"/>
</dbReference>
<dbReference type="Pfam" id="PF13176">
    <property type="entry name" value="TPR_7"/>
    <property type="match status" value="1"/>
</dbReference>
<proteinExistence type="predicted"/>
<dbReference type="SUPFAM" id="SSF48452">
    <property type="entry name" value="TPR-like"/>
    <property type="match status" value="2"/>
</dbReference>
<dbReference type="AlphaFoldDB" id="A0A8E0QRW6"/>
<dbReference type="EMBL" id="BBXM02000003">
    <property type="protein sequence ID" value="GIC87781.1"/>
    <property type="molecule type" value="Genomic_DNA"/>
</dbReference>
<dbReference type="GO" id="GO:0043531">
    <property type="term" value="F:ADP binding"/>
    <property type="evidence" value="ECO:0007669"/>
    <property type="project" value="InterPro"/>
</dbReference>
<dbReference type="Pfam" id="PF13374">
    <property type="entry name" value="TPR_10"/>
    <property type="match status" value="1"/>
</dbReference>
<gene>
    <name evidence="2" type="ORF">Aud_004172</name>
</gene>
<protein>
    <recommendedName>
        <fullName evidence="1">AAA+ ATPase domain-containing protein</fullName>
    </recommendedName>
</protein>
<dbReference type="NCBIfam" id="NF040586">
    <property type="entry name" value="FxSxx_TPR"/>
    <property type="match status" value="1"/>
</dbReference>
<dbReference type="GO" id="GO:0003824">
    <property type="term" value="F:catalytic activity"/>
    <property type="evidence" value="ECO:0007669"/>
    <property type="project" value="InterPro"/>
</dbReference>
<dbReference type="Pfam" id="PF13424">
    <property type="entry name" value="TPR_12"/>
    <property type="match status" value="3"/>
</dbReference>
<reference evidence="2" key="2">
    <citation type="submission" date="2021-01" db="EMBL/GenBank/DDBJ databases">
        <title>Pan-genome distribution and transcriptional activeness of fungal secondary metabolism genes in Aspergillus section Fumigati.</title>
        <authorList>
            <person name="Takahashi H."/>
            <person name="Umemura M."/>
            <person name="Ninomiya A."/>
            <person name="Kusuya Y."/>
            <person name="Urayama S."/>
            <person name="Shimizu M."/>
            <person name="Watanabe A."/>
            <person name="Kamei K."/>
            <person name="Yaguchi T."/>
            <person name="Hagiwara D."/>
        </authorList>
    </citation>
    <scope>NUCLEOTIDE SEQUENCE</scope>
    <source>
        <strain evidence="2">IFM 46973</strain>
    </source>
</reference>
<comment type="caution">
    <text evidence="2">The sequence shown here is derived from an EMBL/GenBank/DDBJ whole genome shotgun (WGS) entry which is preliminary data.</text>
</comment>
<dbReference type="InterPro" id="IPR002182">
    <property type="entry name" value="NB-ARC"/>
</dbReference>
<accession>A0A8E0QRW6</accession>
<name>A0A8E0QRW6_9EURO</name>
<dbReference type="GeneID" id="66991648"/>
<dbReference type="InterPro" id="IPR027417">
    <property type="entry name" value="P-loop_NTPase"/>
</dbReference>
<evidence type="ECO:0000259" key="1">
    <source>
        <dbReference type="SMART" id="SM00382"/>
    </source>
</evidence>
<dbReference type="SMART" id="SM00382">
    <property type="entry name" value="AAA"/>
    <property type="match status" value="1"/>
</dbReference>
<dbReference type="InterPro" id="IPR053137">
    <property type="entry name" value="NLR-like"/>
</dbReference>
<dbReference type="InterPro" id="IPR011990">
    <property type="entry name" value="TPR-like_helical_dom_sf"/>
</dbReference>
<evidence type="ECO:0000313" key="3">
    <source>
        <dbReference type="Proteomes" id="UP000036893"/>
    </source>
</evidence>
<dbReference type="SUPFAM" id="SSF53167">
    <property type="entry name" value="Purine and uridine phosphorylases"/>
    <property type="match status" value="1"/>
</dbReference>
<evidence type="ECO:0000313" key="2">
    <source>
        <dbReference type="EMBL" id="GIC87781.1"/>
    </source>
</evidence>
<dbReference type="GO" id="GO:0009116">
    <property type="term" value="P:nucleoside metabolic process"/>
    <property type="evidence" value="ECO:0007669"/>
    <property type="project" value="InterPro"/>
</dbReference>
<dbReference type="Pfam" id="PF01048">
    <property type="entry name" value="PNP_UDP_1"/>
    <property type="match status" value="1"/>
</dbReference>
<dbReference type="Gene3D" id="1.25.40.10">
    <property type="entry name" value="Tetratricopeptide repeat domain"/>
    <property type="match status" value="2"/>
</dbReference>
<dbReference type="Proteomes" id="UP000036893">
    <property type="component" value="Unassembled WGS sequence"/>
</dbReference>
<dbReference type="SUPFAM" id="SSF52540">
    <property type="entry name" value="P-loop containing nucleoside triphosphate hydrolases"/>
    <property type="match status" value="1"/>
</dbReference>
<dbReference type="InterPro" id="IPR035994">
    <property type="entry name" value="Nucleoside_phosphorylase_sf"/>
</dbReference>
<dbReference type="InterPro" id="IPR000845">
    <property type="entry name" value="Nucleoside_phosphorylase_d"/>
</dbReference>
<dbReference type="PANTHER" id="PTHR46082">
    <property type="entry name" value="ATP/GTP-BINDING PROTEIN-RELATED"/>
    <property type="match status" value="1"/>
</dbReference>
<dbReference type="RefSeq" id="XP_043145047.1">
    <property type="nucleotide sequence ID" value="XM_043289112.1"/>
</dbReference>
<sequence length="1153" mass="129054">MALTHDDYSVAWICALPLEMAAASVMLDKTHKPLPKPSTDPNAYVLGELNGNYIVIACLPDGIYGTISASTVMAHMVSTFPRVQFGLMVGIGGGVPSTSNDIRLGDVVVSKPVGRYSGVIQYDYGKAVQGGQFERTGTLNKPPQTLLTHVAHLESRQMIRREDAISTIVQDVLNRNPDMKDRFSPPNQQSDYLFRSSYRHADPKSNCEKCDKGQLVCRPPRTTNTLHIHYGLIASGDQVIKDSEIRDRLAQQHGILCFEMEAAGLMDGLPTLVVRGICDYCDSHKQKEWQGYAALAAAAYAKWLLSAMTVSRMNQGLTKNNSRTGHYIVPLGRNPRFVGRQKEITKLEELITMKDRPRKVAVTGLGGVGKTQVALELAYRIRDRDKECSIFWVACTSYEVIEQTYLNMAQALGLPNVKPAEVKEQVKRYLSSEQAGKWLLIFDNADDVDMWLSDDRAGPALEDFLPRSEQGRILFTTRNRKLAVELTSSNIIPIPDVDEGTALKILERSLVDKGLLQDHPTAVAILEKLSFLPLAITQASAYINKNGLDLTTYSALLQEQEPEVVELLSEDFKDEGRYKDLQNPVITTWLISFKQIQCQDQVAADFLSFMACINPRNIPRSLLPMPASRKRGIDALGLLNAYAFINSQDTGINLHRLVHIAMRNWLRQNALFSHWIQKAADQMRNVFPDDHYTNRGLWREYLPHALSLVYEDEFTAQWKEHLDLIENIANCLYEDGKFHDAEVLYTELLRIKQEETEPNHPSALYSMARLIVTYRKQGRLKEAERLGVQVLGMRKTVVGAKHPDTLISMSNLASVYADQGRWNEAEKLGVQVIEMGKTILGAQHPHTLTSISNLASVYWKQGRWNEAEKLGVQVMEMRKTGLGARHPDTLTSMSNLASVYADQGRWNEAEKLGVQVLETEKTMLGAEHPDTLTSMSNLASVYAYQGQWNEAEKLCAQVLETAKTVLGAEHPDTLTNMSNLAAFYSNQGRWNEAEKLELQVMEMRKIALGAQHPDTLISMHKLAYTWKSQEKLQDALALMEQCSELCNKTLGPNHPVAISSSRSLSDWKGIHDSLASERTPTAGSQIEGSQHPETATEHTVAALIAQQPYEERVKTPHVPIRSTARLFLGDHPLLMAFRSISAERGGQELQEID</sequence>
<dbReference type="InterPro" id="IPR019734">
    <property type="entry name" value="TPR_rpt"/>
</dbReference>
<organism evidence="2 3">
    <name type="scientific">Aspergillus udagawae</name>
    <dbReference type="NCBI Taxonomy" id="91492"/>
    <lineage>
        <taxon>Eukaryota</taxon>
        <taxon>Fungi</taxon>
        <taxon>Dikarya</taxon>
        <taxon>Ascomycota</taxon>
        <taxon>Pezizomycotina</taxon>
        <taxon>Eurotiomycetes</taxon>
        <taxon>Eurotiomycetidae</taxon>
        <taxon>Eurotiales</taxon>
        <taxon>Aspergillaceae</taxon>
        <taxon>Aspergillus</taxon>
        <taxon>Aspergillus subgen. Fumigati</taxon>
    </lineage>
</organism>
<feature type="domain" description="AAA+ ATPase" evidence="1">
    <location>
        <begin position="356"/>
        <end position="498"/>
    </location>
</feature>
<reference evidence="2" key="1">
    <citation type="journal article" date="2015" name="Genome Announc.">
        <title>Draft Genome Sequence of the Pathogenic Filamentous Fungus Aspergillus udagawae Strain IFM 46973T.</title>
        <authorList>
            <person name="Kusuya Y."/>
            <person name="Takahashi-Nakaguchi A."/>
            <person name="Takahashi H."/>
            <person name="Yaguchi T."/>
        </authorList>
    </citation>
    <scope>NUCLEOTIDE SEQUENCE</scope>
    <source>
        <strain evidence="2">IFM 46973</strain>
    </source>
</reference>
<dbReference type="SMART" id="SM00028">
    <property type="entry name" value="TPR"/>
    <property type="match status" value="6"/>
</dbReference>
<dbReference type="PRINTS" id="PR00381">
    <property type="entry name" value="KINESINLIGHT"/>
</dbReference>
<dbReference type="Gene3D" id="3.40.50.1580">
    <property type="entry name" value="Nucleoside phosphorylase domain"/>
    <property type="match status" value="1"/>
</dbReference>
<dbReference type="InterPro" id="IPR003593">
    <property type="entry name" value="AAA+_ATPase"/>
</dbReference>
<dbReference type="Gene3D" id="3.40.50.300">
    <property type="entry name" value="P-loop containing nucleotide triphosphate hydrolases"/>
    <property type="match status" value="1"/>
</dbReference>
<dbReference type="PANTHER" id="PTHR46082:SF11">
    <property type="entry name" value="AAA+ ATPASE DOMAIN-CONTAINING PROTEIN-RELATED"/>
    <property type="match status" value="1"/>
</dbReference>